<evidence type="ECO:0000313" key="1">
    <source>
        <dbReference type="EMBL" id="KAK8486617.1"/>
    </source>
</evidence>
<accession>A0ABR2A1P9</accession>
<name>A0ABR2A1P9_9ROSI</name>
<sequence>MESSRVGITRTILVNVDRHAIGTSRFKINVEGDCNLDRGAAVIGVIACDRHKRACTTQPIVMRSPSSRSMSLLLGFICHVIEDYIELYLSHTRLLLSTSKVVCMET</sequence>
<gene>
    <name evidence="1" type="ORF">V6N11_061177</name>
</gene>
<protein>
    <submittedName>
        <fullName evidence="1">Uncharacterized protein</fullName>
    </submittedName>
</protein>
<dbReference type="Proteomes" id="UP001396334">
    <property type="component" value="Unassembled WGS sequence"/>
</dbReference>
<proteinExistence type="predicted"/>
<dbReference type="EMBL" id="JBBPBN010000433">
    <property type="protein sequence ID" value="KAK8486617.1"/>
    <property type="molecule type" value="Genomic_DNA"/>
</dbReference>
<reference evidence="1 2" key="1">
    <citation type="journal article" date="2024" name="G3 (Bethesda)">
        <title>Genome assembly of Hibiscus sabdariffa L. provides insights into metabolisms of medicinal natural products.</title>
        <authorList>
            <person name="Kim T."/>
        </authorList>
    </citation>
    <scope>NUCLEOTIDE SEQUENCE [LARGE SCALE GENOMIC DNA]</scope>
    <source>
        <strain evidence="1">TK-2024</strain>
        <tissue evidence="1">Old leaves</tissue>
    </source>
</reference>
<evidence type="ECO:0000313" key="2">
    <source>
        <dbReference type="Proteomes" id="UP001396334"/>
    </source>
</evidence>
<organism evidence="1 2">
    <name type="scientific">Hibiscus sabdariffa</name>
    <name type="common">roselle</name>
    <dbReference type="NCBI Taxonomy" id="183260"/>
    <lineage>
        <taxon>Eukaryota</taxon>
        <taxon>Viridiplantae</taxon>
        <taxon>Streptophyta</taxon>
        <taxon>Embryophyta</taxon>
        <taxon>Tracheophyta</taxon>
        <taxon>Spermatophyta</taxon>
        <taxon>Magnoliopsida</taxon>
        <taxon>eudicotyledons</taxon>
        <taxon>Gunneridae</taxon>
        <taxon>Pentapetalae</taxon>
        <taxon>rosids</taxon>
        <taxon>malvids</taxon>
        <taxon>Malvales</taxon>
        <taxon>Malvaceae</taxon>
        <taxon>Malvoideae</taxon>
        <taxon>Hibiscus</taxon>
    </lineage>
</organism>
<comment type="caution">
    <text evidence="1">The sequence shown here is derived from an EMBL/GenBank/DDBJ whole genome shotgun (WGS) entry which is preliminary data.</text>
</comment>
<keyword evidence="2" id="KW-1185">Reference proteome</keyword>